<evidence type="ECO:0000313" key="1">
    <source>
        <dbReference type="EMBL" id="MBJ7608576.1"/>
    </source>
</evidence>
<dbReference type="AlphaFoldDB" id="A0A934KFJ2"/>
<dbReference type="Gene3D" id="3.10.450.50">
    <property type="match status" value="1"/>
</dbReference>
<dbReference type="InterPro" id="IPR032710">
    <property type="entry name" value="NTF2-like_dom_sf"/>
</dbReference>
<accession>A0A934KFJ2</accession>
<sequence length="169" mass="16954">MIAAGALAGCGGSSAATPAPTASPVTATSVAQQLFDRLGAGDASAAGALLASDASWSGGPGCSPVKCVGSNVIQKIFATRVKSHPHYSLSNFVETGQSATFNLQVTSDRVRAAGADRVLVNDTLTIKDGKAAAVTETFDMTDAQTSMFVKFTRDHSPPQGGPAPGPTSA</sequence>
<protein>
    <submittedName>
        <fullName evidence="1">Nuclear transport factor 2 family protein</fullName>
    </submittedName>
</protein>
<dbReference type="Proteomes" id="UP000614410">
    <property type="component" value="Unassembled WGS sequence"/>
</dbReference>
<organism evidence="1 2">
    <name type="scientific">Candidatus Amunia macphersoniae</name>
    <dbReference type="NCBI Taxonomy" id="3127014"/>
    <lineage>
        <taxon>Bacteria</taxon>
        <taxon>Bacillati</taxon>
        <taxon>Candidatus Dormiibacterota</taxon>
        <taxon>Candidatus Dormibacteria</taxon>
        <taxon>Candidatus Aeolococcales</taxon>
        <taxon>Candidatus Aeolococcaceae</taxon>
        <taxon>Candidatus Amunia</taxon>
    </lineage>
</organism>
<comment type="caution">
    <text evidence="1">The sequence shown here is derived from an EMBL/GenBank/DDBJ whole genome shotgun (WGS) entry which is preliminary data.</text>
</comment>
<dbReference type="EMBL" id="JAEKNN010000019">
    <property type="protein sequence ID" value="MBJ7608576.1"/>
    <property type="molecule type" value="Genomic_DNA"/>
</dbReference>
<reference evidence="1 2" key="1">
    <citation type="submission" date="2020-10" db="EMBL/GenBank/DDBJ databases">
        <title>Ca. Dormibacterota MAGs.</title>
        <authorList>
            <person name="Montgomery K."/>
        </authorList>
    </citation>
    <scope>NUCLEOTIDE SEQUENCE [LARGE SCALE GENOMIC DNA]</scope>
    <source>
        <strain evidence="1">Mitchell_Peninsula_5</strain>
    </source>
</reference>
<dbReference type="SUPFAM" id="SSF54427">
    <property type="entry name" value="NTF2-like"/>
    <property type="match status" value="1"/>
</dbReference>
<name>A0A934KFJ2_9BACT</name>
<gene>
    <name evidence="1" type="ORF">JF887_03970</name>
</gene>
<evidence type="ECO:0000313" key="2">
    <source>
        <dbReference type="Proteomes" id="UP000614410"/>
    </source>
</evidence>
<proteinExistence type="predicted"/>